<dbReference type="InterPro" id="IPR002347">
    <property type="entry name" value="SDR_fam"/>
</dbReference>
<name>K6GG10_9GAMM</name>
<dbReference type="AlphaFoldDB" id="K6GG10"/>
<dbReference type="PROSITE" id="PS00061">
    <property type="entry name" value="ADH_SHORT"/>
    <property type="match status" value="1"/>
</dbReference>
<dbReference type="Gene3D" id="3.40.50.720">
    <property type="entry name" value="NAD(P)-binding Rossmann-like Domain"/>
    <property type="match status" value="1"/>
</dbReference>
<accession>K6GG10</accession>
<proteinExistence type="inferred from homology"/>
<evidence type="ECO:0000313" key="4">
    <source>
        <dbReference type="Proteomes" id="UP000010310"/>
    </source>
</evidence>
<dbReference type="STRING" id="1208365.B273_0475"/>
<evidence type="ECO:0000256" key="1">
    <source>
        <dbReference type="ARBA" id="ARBA00006484"/>
    </source>
</evidence>
<dbReference type="Proteomes" id="UP000010310">
    <property type="component" value="Unassembled WGS sequence"/>
</dbReference>
<dbReference type="EMBL" id="AMWX01000012">
    <property type="protein sequence ID" value="EKO35975.1"/>
    <property type="molecule type" value="Genomic_DNA"/>
</dbReference>
<dbReference type="PRINTS" id="PR00081">
    <property type="entry name" value="GDHRDH"/>
</dbReference>
<evidence type="ECO:0000256" key="2">
    <source>
        <dbReference type="ARBA" id="ARBA00023002"/>
    </source>
</evidence>
<organism evidence="3 4">
    <name type="scientific">SAR86 cluster bacterium SAR86E</name>
    <dbReference type="NCBI Taxonomy" id="1208365"/>
    <lineage>
        <taxon>Bacteria</taxon>
        <taxon>Pseudomonadati</taxon>
        <taxon>Pseudomonadota</taxon>
        <taxon>Gammaproteobacteria</taxon>
        <taxon>SAR86 cluster</taxon>
    </lineage>
</organism>
<dbReference type="PANTHER" id="PTHR43477:SF1">
    <property type="entry name" value="DIHYDROANTICAPSIN 7-DEHYDROGENASE"/>
    <property type="match status" value="1"/>
</dbReference>
<dbReference type="CDD" id="cd05233">
    <property type="entry name" value="SDR_c"/>
    <property type="match status" value="1"/>
</dbReference>
<dbReference type="InterPro" id="IPR051122">
    <property type="entry name" value="SDR_DHRS6-like"/>
</dbReference>
<comment type="similarity">
    <text evidence="1">Belongs to the short-chain dehydrogenases/reductases (SDR) family.</text>
</comment>
<dbReference type="GO" id="GO:0016491">
    <property type="term" value="F:oxidoreductase activity"/>
    <property type="evidence" value="ECO:0007669"/>
    <property type="project" value="UniProtKB-KW"/>
</dbReference>
<reference evidence="3 4" key="1">
    <citation type="submission" date="2012-09" db="EMBL/GenBank/DDBJ databases">
        <authorList>
            <person name="Dupont C.L."/>
            <person name="Rusch D.B."/>
            <person name="Lombardo M.-J."/>
            <person name="Novotny M."/>
            <person name="Yee-Greenbaum J."/>
            <person name="Laskin R."/>
        </authorList>
    </citation>
    <scope>NUCLEOTIDE SEQUENCE [LARGE SCALE GENOMIC DNA]</scope>
    <source>
        <strain evidence="3">SAR86E</strain>
    </source>
</reference>
<gene>
    <name evidence="3" type="ORF">B273_0475</name>
</gene>
<dbReference type="InterPro" id="IPR036291">
    <property type="entry name" value="NAD(P)-bd_dom_sf"/>
</dbReference>
<protein>
    <submittedName>
        <fullName evidence="3">KR domain protein</fullName>
    </submittedName>
</protein>
<dbReference type="PANTHER" id="PTHR43477">
    <property type="entry name" value="DIHYDROANTICAPSIN 7-DEHYDROGENASE"/>
    <property type="match status" value="1"/>
</dbReference>
<dbReference type="PATRIC" id="fig|1208365.4.peg.1070"/>
<dbReference type="NCBIfam" id="NF005880">
    <property type="entry name" value="PRK07831.1"/>
    <property type="match status" value="1"/>
</dbReference>
<keyword evidence="4" id="KW-1185">Reference proteome</keyword>
<dbReference type="InterPro" id="IPR020904">
    <property type="entry name" value="Sc_DH/Rdtase_CS"/>
</dbReference>
<dbReference type="FunFam" id="3.40.50.720:FF:000084">
    <property type="entry name" value="Short-chain dehydrogenase reductase"/>
    <property type="match status" value="1"/>
</dbReference>
<comment type="caution">
    <text evidence="3">The sequence shown here is derived from an EMBL/GenBank/DDBJ whole genome shotgun (WGS) entry which is preliminary data.</text>
</comment>
<dbReference type="SUPFAM" id="SSF51735">
    <property type="entry name" value="NAD(P)-binding Rossmann-fold domains"/>
    <property type="match status" value="1"/>
</dbReference>
<dbReference type="Pfam" id="PF13561">
    <property type="entry name" value="adh_short_C2"/>
    <property type="match status" value="1"/>
</dbReference>
<dbReference type="PRINTS" id="PR00080">
    <property type="entry name" value="SDRFAMILY"/>
</dbReference>
<keyword evidence="2" id="KW-0560">Oxidoreductase</keyword>
<evidence type="ECO:0000313" key="3">
    <source>
        <dbReference type="EMBL" id="EKO35975.1"/>
    </source>
</evidence>
<sequence>MNNLMNPQYPEGRNLFKDQNILITAAAGSGIGFSTAKRFLEEGANVFISDVHQGRLDEAIDSLRLMNKGEVNGCLCNVTNDEEIEAMFKDALSCYSNLNGVINNAGLGGESLLENMSNEAWDLVTNVTLNGAMKIMRAAIPVLKETQGVIVNNASVLGWRAQAGQSHYAAAKAGVMALTRCVALETVNHGIRINAVAPSLAMNPHLSKTSSDELIAELESKEAFGRGAEPWEIANIILFLASDLSSYMTGEVISASSQRA</sequence>